<dbReference type="EC" id="2.7.13.3" evidence="3"/>
<dbReference type="Pfam" id="PF00512">
    <property type="entry name" value="HisKA"/>
    <property type="match status" value="1"/>
</dbReference>
<feature type="domain" description="Response regulatory" evidence="22">
    <location>
        <begin position="6"/>
        <end position="122"/>
    </location>
</feature>
<evidence type="ECO:0000256" key="10">
    <source>
        <dbReference type="ARBA" id="ARBA00022840"/>
    </source>
</evidence>
<comment type="catalytic activity">
    <reaction evidence="1">
        <text>ATP + protein L-histidine = ADP + protein N-phospho-L-histidine.</text>
        <dbReference type="EC" id="2.7.13.3"/>
    </reaction>
</comment>
<accession>A0A1R1I2Q6</accession>
<proteinExistence type="predicted"/>
<dbReference type="InterPro" id="IPR036641">
    <property type="entry name" value="HPT_dom_sf"/>
</dbReference>
<reference evidence="26 27" key="1">
    <citation type="submission" date="2016-10" db="EMBL/GenBank/DDBJ databases">
        <title>Alkaliphiles isolated from bioreactors.</title>
        <authorList>
            <person name="Salah Z."/>
            <person name="Rout S.P."/>
            <person name="Humphreys P.N."/>
        </authorList>
    </citation>
    <scope>NUCLEOTIDE SEQUENCE [LARGE SCALE GENOMIC DNA]</scope>
    <source>
        <strain evidence="26 27">ZS02</strain>
    </source>
</reference>
<dbReference type="GO" id="GO:0005886">
    <property type="term" value="C:plasma membrane"/>
    <property type="evidence" value="ECO:0007669"/>
    <property type="project" value="UniProtKB-SubCell"/>
</dbReference>
<dbReference type="STRING" id="418702.BJN45_12540"/>
<dbReference type="InterPro" id="IPR008207">
    <property type="entry name" value="Sig_transdc_His_kin_Hpt_dom"/>
</dbReference>
<dbReference type="RefSeq" id="WP_076095728.1">
    <property type="nucleotide sequence ID" value="NZ_MTHD01000004.1"/>
</dbReference>
<dbReference type="InterPro" id="IPR035965">
    <property type="entry name" value="PAS-like_dom_sf"/>
</dbReference>
<evidence type="ECO:0000313" key="26">
    <source>
        <dbReference type="EMBL" id="OMG53058.1"/>
    </source>
</evidence>
<dbReference type="CDD" id="cd00082">
    <property type="entry name" value="HisKA"/>
    <property type="match status" value="1"/>
</dbReference>
<dbReference type="CDD" id="cd00130">
    <property type="entry name" value="PAS"/>
    <property type="match status" value="2"/>
</dbReference>
<dbReference type="SMART" id="SM00387">
    <property type="entry name" value="HATPase_c"/>
    <property type="match status" value="1"/>
</dbReference>
<dbReference type="InterPro" id="IPR000014">
    <property type="entry name" value="PAS"/>
</dbReference>
<dbReference type="SUPFAM" id="SSF52172">
    <property type="entry name" value="CheY-like"/>
    <property type="match status" value="2"/>
</dbReference>
<evidence type="ECO:0000256" key="4">
    <source>
        <dbReference type="ARBA" id="ARBA00022475"/>
    </source>
</evidence>
<feature type="coiled-coil region" evidence="20">
    <location>
        <begin position="387"/>
        <end position="414"/>
    </location>
</feature>
<evidence type="ECO:0000256" key="15">
    <source>
        <dbReference type="ARBA" id="ARBA00064003"/>
    </source>
</evidence>
<evidence type="ECO:0000313" key="27">
    <source>
        <dbReference type="Proteomes" id="UP000187526"/>
    </source>
</evidence>
<feature type="domain" description="PAS" evidence="23">
    <location>
        <begin position="253"/>
        <end position="299"/>
    </location>
</feature>
<keyword evidence="8" id="KW-0547">Nucleotide-binding</keyword>
<dbReference type="InterPro" id="IPR000700">
    <property type="entry name" value="PAS-assoc_C"/>
</dbReference>
<comment type="subunit">
    <text evidence="15">At low DSF concentrations, interacts with RpfF.</text>
</comment>
<keyword evidence="9" id="KW-0418">Kinase</keyword>
<dbReference type="CDD" id="cd00156">
    <property type="entry name" value="REC"/>
    <property type="match status" value="1"/>
</dbReference>
<dbReference type="InterPro" id="IPR001610">
    <property type="entry name" value="PAC"/>
</dbReference>
<dbReference type="InterPro" id="IPR003594">
    <property type="entry name" value="HATPase_dom"/>
</dbReference>
<organism evidence="26 27">
    <name type="scientific">Azonexus hydrophilus</name>
    <dbReference type="NCBI Taxonomy" id="418702"/>
    <lineage>
        <taxon>Bacteria</taxon>
        <taxon>Pseudomonadati</taxon>
        <taxon>Pseudomonadota</taxon>
        <taxon>Betaproteobacteria</taxon>
        <taxon>Rhodocyclales</taxon>
        <taxon>Azonexaceae</taxon>
        <taxon>Azonexus</taxon>
    </lineage>
</organism>
<dbReference type="InterPro" id="IPR005467">
    <property type="entry name" value="His_kinase_dom"/>
</dbReference>
<comment type="caution">
    <text evidence="26">The sequence shown here is derived from an EMBL/GenBank/DDBJ whole genome shotgun (WGS) entry which is preliminary data.</text>
</comment>
<dbReference type="FunFam" id="3.30.565.10:FF:000010">
    <property type="entry name" value="Sensor histidine kinase RcsC"/>
    <property type="match status" value="1"/>
</dbReference>
<dbReference type="Pfam" id="PF01627">
    <property type="entry name" value="Hpt"/>
    <property type="match status" value="1"/>
</dbReference>
<sequence length="924" mass="102412">MNRPLNILVIEDDEADFLLLARFLRQQDMPVASMHRIDSDAGLAKALDSNWDLVLSDYNVPGMAFHLSLQYVQSRCPDLPVILVSGSIGEEAAIELLRLGLSDFLLKDHLARLPTAIRRAVDEAAERAARRAAEQKLREREASYRDMFAANPHPMWVADLETQRFLNVNDAALKRYGYSRDEFMALTIRDIQPPEAPARHEGVPAHPRLQRHRCRDGSELLVETIAHEIDFDGRRARVVLANDVTARIAAEEQLYKLSLVVEQSPESIVITDTDGLIQYVNEAFCRVSGYNASELLGQSTKLLQSGNTPEETYTELWATLGEHRSWKGEFLNRRKNGEEYVEFAIITPIRRPDGTTTHYVAIKEDISEKKRIAQELDAHRFRLQELVVQRTAELEEARRQAEAANQAKTSFLANMSHEIRTPMNAIRGLTHLLGRSTLDDTQRERLQKIDASALHLLSIINDILDLSKIEAGRMELEETDFALDDILDNVRMMIAEEATRKGIALHLESTATPCFLRGDPTRLRQGLLNFAGNAVKFTEQGKITLRARLLDQEDDKLLLRFEVEDTGIGIPQEQLDKLFQPFAQVDASTTRKYGGSGLGLAITRHLASLMQGDAGAHSHPGQGSTFWFSAILRQGVETGRAPGSHRPAGAIARLTRDCRGASILLAEDNEINREVAIELLREAGLAVDIAVDGEEAVKMAGENSYELILMDMQMPKLDGIDATRAIRNLPGYGETPILAMTANAFEEDRQRCLQAGMNDFLAKPVDPENLYAHLLQWLPRRPTAILHASPATADTAIDDPAHDLTEIDGLDVSSGMKVACGRPGFYRRLLRLFLARHNQDVQSLLEQAANPDPAAIELLAHTLKGAAGNIGAKEVSQLAASLFQDCRTGNNDLGAASRLLANTLAKLLATLQAVLGDAADETEN</sequence>
<keyword evidence="27" id="KW-1185">Reference proteome</keyword>
<dbReference type="Gene3D" id="3.30.450.20">
    <property type="entry name" value="PAS domain"/>
    <property type="match status" value="2"/>
</dbReference>
<dbReference type="GO" id="GO:0005524">
    <property type="term" value="F:ATP binding"/>
    <property type="evidence" value="ECO:0007669"/>
    <property type="project" value="UniProtKB-KW"/>
</dbReference>
<dbReference type="SMART" id="SM00091">
    <property type="entry name" value="PAS"/>
    <property type="match status" value="2"/>
</dbReference>
<evidence type="ECO:0000256" key="17">
    <source>
        <dbReference type="ARBA" id="ARBA00070152"/>
    </source>
</evidence>
<dbReference type="CDD" id="cd16922">
    <property type="entry name" value="HATPase_EvgS-ArcB-TorS-like"/>
    <property type="match status" value="1"/>
</dbReference>
<dbReference type="PROSITE" id="PS50894">
    <property type="entry name" value="HPT"/>
    <property type="match status" value="1"/>
</dbReference>
<keyword evidence="7" id="KW-0812">Transmembrane</keyword>
<comment type="function">
    <text evidence="14">Member of the two-component regulatory system BvgS/BvgA. Phosphorylates BvgA via a four-step phosphorelay in response to environmental signals.</text>
</comment>
<evidence type="ECO:0000256" key="9">
    <source>
        <dbReference type="ARBA" id="ARBA00022777"/>
    </source>
</evidence>
<dbReference type="PRINTS" id="PR00344">
    <property type="entry name" value="BCTRLSENSOR"/>
</dbReference>
<protein>
    <recommendedName>
        <fullName evidence="16">Sensory/regulatory protein RpfC</fullName>
        <ecNumber evidence="3">2.7.13.3</ecNumber>
    </recommendedName>
    <alternativeName>
        <fullName evidence="17">Virulence sensor protein BvgS</fullName>
    </alternativeName>
</protein>
<dbReference type="Gene3D" id="3.40.50.2300">
    <property type="match status" value="2"/>
</dbReference>
<evidence type="ECO:0000256" key="7">
    <source>
        <dbReference type="ARBA" id="ARBA00022692"/>
    </source>
</evidence>
<dbReference type="PROSITE" id="PS50110">
    <property type="entry name" value="RESPONSE_REGULATORY"/>
    <property type="match status" value="2"/>
</dbReference>
<dbReference type="InterPro" id="IPR011006">
    <property type="entry name" value="CheY-like_superfamily"/>
</dbReference>
<keyword evidence="12" id="KW-0902">Two-component regulatory system</keyword>
<evidence type="ECO:0000256" key="12">
    <source>
        <dbReference type="ARBA" id="ARBA00023012"/>
    </source>
</evidence>
<evidence type="ECO:0000256" key="19">
    <source>
        <dbReference type="PROSITE-ProRule" id="PRU00169"/>
    </source>
</evidence>
<dbReference type="FunFam" id="1.10.287.130:FF:000002">
    <property type="entry name" value="Two-component osmosensing histidine kinase"/>
    <property type="match status" value="1"/>
</dbReference>
<dbReference type="InterPro" id="IPR004358">
    <property type="entry name" value="Sig_transdc_His_kin-like_C"/>
</dbReference>
<evidence type="ECO:0000259" key="24">
    <source>
        <dbReference type="PROSITE" id="PS50113"/>
    </source>
</evidence>
<dbReference type="SUPFAM" id="SSF55785">
    <property type="entry name" value="PYP-like sensor domain (PAS domain)"/>
    <property type="match status" value="2"/>
</dbReference>
<evidence type="ECO:0000256" key="8">
    <source>
        <dbReference type="ARBA" id="ARBA00022741"/>
    </source>
</evidence>
<dbReference type="Pfam" id="PF13188">
    <property type="entry name" value="PAS_8"/>
    <property type="match status" value="1"/>
</dbReference>
<dbReference type="InterPro" id="IPR036890">
    <property type="entry name" value="HATPase_C_sf"/>
</dbReference>
<dbReference type="SMART" id="SM00073">
    <property type="entry name" value="HPT"/>
    <property type="match status" value="1"/>
</dbReference>
<comment type="subcellular location">
    <subcellularLocation>
        <location evidence="2">Cell membrane</location>
        <topology evidence="2">Multi-pass membrane protein</topology>
    </subcellularLocation>
</comment>
<evidence type="ECO:0000256" key="20">
    <source>
        <dbReference type="SAM" id="Coils"/>
    </source>
</evidence>
<dbReference type="CDD" id="cd17546">
    <property type="entry name" value="REC_hyHK_CKI1_RcsC-like"/>
    <property type="match status" value="1"/>
</dbReference>
<dbReference type="PANTHER" id="PTHR45339">
    <property type="entry name" value="HYBRID SIGNAL TRANSDUCTION HISTIDINE KINASE J"/>
    <property type="match status" value="1"/>
</dbReference>
<feature type="domain" description="Response regulatory" evidence="22">
    <location>
        <begin position="662"/>
        <end position="778"/>
    </location>
</feature>
<evidence type="ECO:0000256" key="3">
    <source>
        <dbReference type="ARBA" id="ARBA00012438"/>
    </source>
</evidence>
<evidence type="ECO:0000256" key="6">
    <source>
        <dbReference type="ARBA" id="ARBA00022679"/>
    </source>
</evidence>
<dbReference type="SMART" id="SM00388">
    <property type="entry name" value="HisKA"/>
    <property type="match status" value="1"/>
</dbReference>
<evidence type="ECO:0000259" key="25">
    <source>
        <dbReference type="PROSITE" id="PS50894"/>
    </source>
</evidence>
<evidence type="ECO:0000256" key="13">
    <source>
        <dbReference type="ARBA" id="ARBA00023136"/>
    </source>
</evidence>
<dbReference type="Pfam" id="PF02518">
    <property type="entry name" value="HATPase_c"/>
    <property type="match status" value="1"/>
</dbReference>
<name>A0A1R1I2Q6_9RHOO</name>
<dbReference type="GO" id="GO:0000155">
    <property type="term" value="F:phosphorelay sensor kinase activity"/>
    <property type="evidence" value="ECO:0007669"/>
    <property type="project" value="InterPro"/>
</dbReference>
<dbReference type="SUPFAM" id="SSF55874">
    <property type="entry name" value="ATPase domain of HSP90 chaperone/DNA topoisomerase II/histidine kinase"/>
    <property type="match status" value="1"/>
</dbReference>
<dbReference type="Gene3D" id="1.10.287.130">
    <property type="match status" value="1"/>
</dbReference>
<dbReference type="Proteomes" id="UP000187526">
    <property type="component" value="Unassembled WGS sequence"/>
</dbReference>
<dbReference type="SMART" id="SM00086">
    <property type="entry name" value="PAC"/>
    <property type="match status" value="2"/>
</dbReference>
<dbReference type="Pfam" id="PF13426">
    <property type="entry name" value="PAS_9"/>
    <property type="match status" value="1"/>
</dbReference>
<dbReference type="SMART" id="SM00448">
    <property type="entry name" value="REC"/>
    <property type="match status" value="2"/>
</dbReference>
<feature type="modified residue" description="4-aspartylphosphate" evidence="19">
    <location>
        <position position="57"/>
    </location>
</feature>
<keyword evidence="11" id="KW-1133">Transmembrane helix</keyword>
<evidence type="ECO:0000256" key="18">
    <source>
        <dbReference type="PROSITE-ProRule" id="PRU00110"/>
    </source>
</evidence>
<evidence type="ECO:0000259" key="22">
    <source>
        <dbReference type="PROSITE" id="PS50110"/>
    </source>
</evidence>
<dbReference type="OrthoDB" id="219325at2"/>
<keyword evidence="4" id="KW-1003">Cell membrane</keyword>
<evidence type="ECO:0000256" key="2">
    <source>
        <dbReference type="ARBA" id="ARBA00004651"/>
    </source>
</evidence>
<feature type="domain" description="PAS" evidence="23">
    <location>
        <begin position="140"/>
        <end position="195"/>
    </location>
</feature>
<keyword evidence="10" id="KW-0067">ATP-binding</keyword>
<dbReference type="EMBL" id="MTHD01000004">
    <property type="protein sequence ID" value="OMG53058.1"/>
    <property type="molecule type" value="Genomic_DNA"/>
</dbReference>
<dbReference type="AlphaFoldDB" id="A0A1R1I2Q6"/>
<dbReference type="PROSITE" id="PS50109">
    <property type="entry name" value="HIS_KIN"/>
    <property type="match status" value="1"/>
</dbReference>
<dbReference type="CDD" id="cd00088">
    <property type="entry name" value="HPT"/>
    <property type="match status" value="1"/>
</dbReference>
<evidence type="ECO:0000256" key="11">
    <source>
        <dbReference type="ARBA" id="ARBA00022989"/>
    </source>
</evidence>
<evidence type="ECO:0000256" key="16">
    <source>
        <dbReference type="ARBA" id="ARBA00068150"/>
    </source>
</evidence>
<keyword evidence="5 19" id="KW-0597">Phosphoprotein</keyword>
<evidence type="ECO:0000256" key="1">
    <source>
        <dbReference type="ARBA" id="ARBA00000085"/>
    </source>
</evidence>
<evidence type="ECO:0000256" key="5">
    <source>
        <dbReference type="ARBA" id="ARBA00022553"/>
    </source>
</evidence>
<feature type="modified residue" description="4-aspartylphosphate" evidence="19">
    <location>
        <position position="711"/>
    </location>
</feature>
<dbReference type="NCBIfam" id="TIGR00229">
    <property type="entry name" value="sensory_box"/>
    <property type="match status" value="2"/>
</dbReference>
<dbReference type="SUPFAM" id="SSF47226">
    <property type="entry name" value="Histidine-containing phosphotransfer domain, HPT domain"/>
    <property type="match status" value="1"/>
</dbReference>
<dbReference type="Gene3D" id="1.20.120.160">
    <property type="entry name" value="HPT domain"/>
    <property type="match status" value="1"/>
</dbReference>
<feature type="domain" description="HPt" evidence="25">
    <location>
        <begin position="822"/>
        <end position="924"/>
    </location>
</feature>
<keyword evidence="20" id="KW-0175">Coiled coil</keyword>
<dbReference type="Pfam" id="PF00072">
    <property type="entry name" value="Response_reg"/>
    <property type="match status" value="2"/>
</dbReference>
<dbReference type="PROSITE" id="PS50112">
    <property type="entry name" value="PAS"/>
    <property type="match status" value="2"/>
</dbReference>
<dbReference type="InterPro" id="IPR003661">
    <property type="entry name" value="HisK_dim/P_dom"/>
</dbReference>
<dbReference type="PANTHER" id="PTHR45339:SF1">
    <property type="entry name" value="HYBRID SIGNAL TRANSDUCTION HISTIDINE KINASE J"/>
    <property type="match status" value="1"/>
</dbReference>
<dbReference type="SUPFAM" id="SSF47384">
    <property type="entry name" value="Homodimeric domain of signal transducing histidine kinase"/>
    <property type="match status" value="1"/>
</dbReference>
<feature type="domain" description="Histidine kinase" evidence="21">
    <location>
        <begin position="414"/>
        <end position="634"/>
    </location>
</feature>
<feature type="domain" description="PAC" evidence="24">
    <location>
        <begin position="324"/>
        <end position="378"/>
    </location>
</feature>
<feature type="modified residue" description="Phosphohistidine" evidence="18">
    <location>
        <position position="861"/>
    </location>
</feature>
<keyword evidence="6" id="KW-0808">Transferase</keyword>
<evidence type="ECO:0000256" key="14">
    <source>
        <dbReference type="ARBA" id="ARBA00058004"/>
    </source>
</evidence>
<dbReference type="Gene3D" id="3.30.565.10">
    <property type="entry name" value="Histidine kinase-like ATPase, C-terminal domain"/>
    <property type="match status" value="1"/>
</dbReference>
<dbReference type="InterPro" id="IPR001789">
    <property type="entry name" value="Sig_transdc_resp-reg_receiver"/>
</dbReference>
<dbReference type="InterPro" id="IPR036097">
    <property type="entry name" value="HisK_dim/P_sf"/>
</dbReference>
<gene>
    <name evidence="26" type="ORF">BJN45_12540</name>
</gene>
<dbReference type="PROSITE" id="PS50113">
    <property type="entry name" value="PAC"/>
    <property type="match status" value="1"/>
</dbReference>
<keyword evidence="13" id="KW-0472">Membrane</keyword>
<evidence type="ECO:0000259" key="23">
    <source>
        <dbReference type="PROSITE" id="PS50112"/>
    </source>
</evidence>
<evidence type="ECO:0000259" key="21">
    <source>
        <dbReference type="PROSITE" id="PS50109"/>
    </source>
</evidence>